<evidence type="ECO:0000256" key="2">
    <source>
        <dbReference type="SAM" id="SignalP"/>
    </source>
</evidence>
<dbReference type="AlphaFoldDB" id="A0AAW1X5F4"/>
<accession>A0AAW1X5F4</accession>
<feature type="region of interest" description="Disordered" evidence="1">
    <location>
        <begin position="35"/>
        <end position="55"/>
    </location>
</feature>
<keyword evidence="4" id="KW-1185">Reference proteome</keyword>
<dbReference type="EMBL" id="JBEDUW010000004">
    <property type="protein sequence ID" value="KAK9931566.1"/>
    <property type="molecule type" value="Genomic_DNA"/>
</dbReference>
<protein>
    <submittedName>
        <fullName evidence="3">Uncharacterized protein</fullName>
    </submittedName>
</protein>
<feature type="compositionally biased region" description="Low complexity" evidence="1">
    <location>
        <begin position="35"/>
        <end position="44"/>
    </location>
</feature>
<name>A0AAW1X5F4_RUBAR</name>
<keyword evidence="2" id="KW-0732">Signal</keyword>
<evidence type="ECO:0000313" key="3">
    <source>
        <dbReference type="EMBL" id="KAK9931566.1"/>
    </source>
</evidence>
<feature type="chain" id="PRO_5043475233" evidence="2">
    <location>
        <begin position="37"/>
        <end position="154"/>
    </location>
</feature>
<gene>
    <name evidence="3" type="ORF">M0R45_018838</name>
</gene>
<evidence type="ECO:0000256" key="1">
    <source>
        <dbReference type="SAM" id="MobiDB-lite"/>
    </source>
</evidence>
<evidence type="ECO:0000313" key="4">
    <source>
        <dbReference type="Proteomes" id="UP001457282"/>
    </source>
</evidence>
<proteinExistence type="predicted"/>
<organism evidence="3 4">
    <name type="scientific">Rubus argutus</name>
    <name type="common">Southern blackberry</name>
    <dbReference type="NCBI Taxonomy" id="59490"/>
    <lineage>
        <taxon>Eukaryota</taxon>
        <taxon>Viridiplantae</taxon>
        <taxon>Streptophyta</taxon>
        <taxon>Embryophyta</taxon>
        <taxon>Tracheophyta</taxon>
        <taxon>Spermatophyta</taxon>
        <taxon>Magnoliopsida</taxon>
        <taxon>eudicotyledons</taxon>
        <taxon>Gunneridae</taxon>
        <taxon>Pentapetalae</taxon>
        <taxon>rosids</taxon>
        <taxon>fabids</taxon>
        <taxon>Rosales</taxon>
        <taxon>Rosaceae</taxon>
        <taxon>Rosoideae</taxon>
        <taxon>Rosoideae incertae sedis</taxon>
        <taxon>Rubus</taxon>
    </lineage>
</organism>
<reference evidence="3 4" key="1">
    <citation type="journal article" date="2023" name="G3 (Bethesda)">
        <title>A chromosome-length genome assembly and annotation of blackberry (Rubus argutus, cv. 'Hillquist').</title>
        <authorList>
            <person name="Bruna T."/>
            <person name="Aryal R."/>
            <person name="Dudchenko O."/>
            <person name="Sargent D.J."/>
            <person name="Mead D."/>
            <person name="Buti M."/>
            <person name="Cavallini A."/>
            <person name="Hytonen T."/>
            <person name="Andres J."/>
            <person name="Pham M."/>
            <person name="Weisz D."/>
            <person name="Mascagni F."/>
            <person name="Usai G."/>
            <person name="Natali L."/>
            <person name="Bassil N."/>
            <person name="Fernandez G.E."/>
            <person name="Lomsadze A."/>
            <person name="Armour M."/>
            <person name="Olukolu B."/>
            <person name="Poorten T."/>
            <person name="Britton C."/>
            <person name="Davik J."/>
            <person name="Ashrafi H."/>
            <person name="Aiden E.L."/>
            <person name="Borodovsky M."/>
            <person name="Worthington M."/>
        </authorList>
    </citation>
    <scope>NUCLEOTIDE SEQUENCE [LARGE SCALE GENOMIC DNA]</scope>
    <source>
        <strain evidence="3">PI 553951</strain>
    </source>
</reference>
<feature type="signal peptide" evidence="2">
    <location>
        <begin position="1"/>
        <end position="36"/>
    </location>
</feature>
<comment type="caution">
    <text evidence="3">The sequence shown here is derived from an EMBL/GenBank/DDBJ whole genome shotgun (WGS) entry which is preliminary data.</text>
</comment>
<dbReference type="Proteomes" id="UP001457282">
    <property type="component" value="Unassembled WGS sequence"/>
</dbReference>
<sequence length="154" mass="15970">MPSLCSASIFTKPMVATFSASSLLLVLPALPPRAQSSAPASHHAASSHHQDHHLPRHCSLPLSPSQFRGDPALSLSHDAEASPPPVLSLPCSSSATQSFSARRPVGVRFNHHLCQAGPPPVAPPCSCRLYAGVLLILPASSSSPASAHVIDPIC</sequence>